<proteinExistence type="predicted"/>
<reference evidence="1 2" key="1">
    <citation type="submission" date="2014-11" db="EMBL/GenBank/DDBJ databases">
        <authorList>
            <person name="Diene M.Seydina."/>
        </authorList>
    </citation>
    <scope>NUCLEOTIDE SEQUENCE [LARGE SCALE GENOMIC DNA]</scope>
    <source>
        <strain evidence="1 2">Neisseria meningitidis CHUV</strain>
    </source>
</reference>
<accession>A0A0H5Q8M5</accession>
<evidence type="ECO:0000313" key="2">
    <source>
        <dbReference type="Proteomes" id="UP000182715"/>
    </source>
</evidence>
<name>A0A0H5Q8M5_NEIMI</name>
<evidence type="ECO:0000313" key="1">
    <source>
        <dbReference type="EMBL" id="CRY98356.1"/>
    </source>
</evidence>
<dbReference type="EMBL" id="CVTF01000063">
    <property type="protein sequence ID" value="CRY98356.1"/>
    <property type="molecule type" value="Genomic_DNA"/>
</dbReference>
<sequence>MRASRLKVKYSGLNLNQYSVASPCRTICTVFGFVALS</sequence>
<organism evidence="1 2">
    <name type="scientific">Neisseria meningitidis serogroup B</name>
    <dbReference type="NCBI Taxonomy" id="491"/>
    <lineage>
        <taxon>Bacteria</taxon>
        <taxon>Pseudomonadati</taxon>
        <taxon>Pseudomonadota</taxon>
        <taxon>Betaproteobacteria</taxon>
        <taxon>Neisseriales</taxon>
        <taxon>Neisseriaceae</taxon>
        <taxon>Neisseria</taxon>
    </lineage>
</organism>
<protein>
    <submittedName>
        <fullName evidence="1">Uncharacterized protein</fullName>
    </submittedName>
</protein>
<dbReference type="AlphaFoldDB" id="A0A0H5Q8M5"/>
<dbReference type="Proteomes" id="UP000182715">
    <property type="component" value="Unassembled WGS sequence"/>
</dbReference>